<proteinExistence type="predicted"/>
<reference evidence="2" key="1">
    <citation type="submission" date="2021-01" db="EMBL/GenBank/DDBJ databases">
        <title>Whole genome shotgun sequence of Rhizocola hellebori NBRC 109834.</title>
        <authorList>
            <person name="Komaki H."/>
            <person name="Tamura T."/>
        </authorList>
    </citation>
    <scope>NUCLEOTIDE SEQUENCE</scope>
    <source>
        <strain evidence="2">NBRC 109834</strain>
    </source>
</reference>
<dbReference type="AlphaFoldDB" id="A0A8J3QCB6"/>
<evidence type="ECO:0000313" key="2">
    <source>
        <dbReference type="EMBL" id="GIH08144.1"/>
    </source>
</evidence>
<feature type="transmembrane region" description="Helical" evidence="1">
    <location>
        <begin position="300"/>
        <end position="319"/>
    </location>
</feature>
<dbReference type="EMBL" id="BONY01000045">
    <property type="protein sequence ID" value="GIH08144.1"/>
    <property type="molecule type" value="Genomic_DNA"/>
</dbReference>
<dbReference type="SUPFAM" id="SSF103473">
    <property type="entry name" value="MFS general substrate transporter"/>
    <property type="match status" value="1"/>
</dbReference>
<dbReference type="Pfam" id="PF07690">
    <property type="entry name" value="MFS_1"/>
    <property type="match status" value="1"/>
</dbReference>
<dbReference type="PANTHER" id="PTHR23530:SF1">
    <property type="entry name" value="PERMEASE, MAJOR FACILITATOR SUPERFAMILY-RELATED"/>
    <property type="match status" value="1"/>
</dbReference>
<dbReference type="InterPro" id="IPR011701">
    <property type="entry name" value="MFS"/>
</dbReference>
<organism evidence="2 3">
    <name type="scientific">Rhizocola hellebori</name>
    <dbReference type="NCBI Taxonomy" id="1392758"/>
    <lineage>
        <taxon>Bacteria</taxon>
        <taxon>Bacillati</taxon>
        <taxon>Actinomycetota</taxon>
        <taxon>Actinomycetes</taxon>
        <taxon>Micromonosporales</taxon>
        <taxon>Micromonosporaceae</taxon>
        <taxon>Rhizocola</taxon>
    </lineage>
</organism>
<gene>
    <name evidence="2" type="ORF">Rhe02_62110</name>
</gene>
<feature type="transmembrane region" description="Helical" evidence="1">
    <location>
        <begin position="278"/>
        <end position="294"/>
    </location>
</feature>
<accession>A0A8J3QCB6</accession>
<feature type="transmembrane region" description="Helical" evidence="1">
    <location>
        <begin position="218"/>
        <end position="239"/>
    </location>
</feature>
<feature type="transmembrane region" description="Helical" evidence="1">
    <location>
        <begin position="245"/>
        <end position="266"/>
    </location>
</feature>
<feature type="transmembrane region" description="Helical" evidence="1">
    <location>
        <begin position="138"/>
        <end position="156"/>
    </location>
</feature>
<protein>
    <submittedName>
        <fullName evidence="2">MFS transporter</fullName>
    </submittedName>
</protein>
<sequence length="465" mass="49422">MTTRRLARSLYALRITDEFIPWFPLYALYMIDSGVSAGELASLFVIWSVTAFTVEIPSGAWADAFSRRKLVALGAAIRGVGFLIWTIWPSYWGFALGFVLWGIRSAMKSGAVEALVYDELAAIGQTDAYLRIVGRGQTLAIAAMMLATALGAPIFSFGGYGLAGWLSVAVSLAGVAAALSFPETPRVKATATGGVTEYLHQLRAGLHEARFHPIVRHVLILAIAMAGLTAFDEFLPLLLKELGAATALVPLLLLIPAVAMAAAATVTSRLATISPATAGRLLLAAAALLAIGPLTGHPVLAMLLVAGSFGATQIVRLVSESRLQQAIATTARATVLSVAGLGAELLAVTVYFGYGLGSTHLPATTLIALFALPLTCVALLARRWLPTPPPHQPPGLPPHRPGSWWLRAVNSRAATKARRLRRRPAGGVLATTPHLLVGPPCRRLSLRLRRFRHLPLSGTAWISRR</sequence>
<feature type="transmembrane region" description="Helical" evidence="1">
    <location>
        <begin position="360"/>
        <end position="381"/>
    </location>
</feature>
<name>A0A8J3QCB6_9ACTN</name>
<feature type="transmembrane region" description="Helical" evidence="1">
    <location>
        <begin position="331"/>
        <end position="354"/>
    </location>
</feature>
<comment type="caution">
    <text evidence="2">The sequence shown here is derived from an EMBL/GenBank/DDBJ whole genome shotgun (WGS) entry which is preliminary data.</text>
</comment>
<dbReference type="GO" id="GO:0022857">
    <property type="term" value="F:transmembrane transporter activity"/>
    <property type="evidence" value="ECO:0007669"/>
    <property type="project" value="InterPro"/>
</dbReference>
<dbReference type="InterPro" id="IPR036259">
    <property type="entry name" value="MFS_trans_sf"/>
</dbReference>
<dbReference type="Gene3D" id="1.20.1250.20">
    <property type="entry name" value="MFS general substrate transporter like domains"/>
    <property type="match status" value="1"/>
</dbReference>
<feature type="transmembrane region" description="Helical" evidence="1">
    <location>
        <begin position="37"/>
        <end position="58"/>
    </location>
</feature>
<feature type="transmembrane region" description="Helical" evidence="1">
    <location>
        <begin position="162"/>
        <end position="181"/>
    </location>
</feature>
<keyword evidence="1" id="KW-1133">Transmembrane helix</keyword>
<evidence type="ECO:0000256" key="1">
    <source>
        <dbReference type="SAM" id="Phobius"/>
    </source>
</evidence>
<keyword evidence="3" id="KW-1185">Reference proteome</keyword>
<dbReference type="Proteomes" id="UP000612899">
    <property type="component" value="Unassembled WGS sequence"/>
</dbReference>
<dbReference type="PANTHER" id="PTHR23530">
    <property type="entry name" value="TRANSPORT PROTEIN-RELATED"/>
    <property type="match status" value="1"/>
</dbReference>
<dbReference type="RefSeq" id="WP_203911902.1">
    <property type="nucleotide sequence ID" value="NZ_BONY01000045.1"/>
</dbReference>
<evidence type="ECO:0000313" key="3">
    <source>
        <dbReference type="Proteomes" id="UP000612899"/>
    </source>
</evidence>
<dbReference type="InterPro" id="IPR053160">
    <property type="entry name" value="MFS_DHA3_Transporter"/>
</dbReference>
<keyword evidence="1" id="KW-0472">Membrane</keyword>
<keyword evidence="1" id="KW-0812">Transmembrane</keyword>